<dbReference type="EMBL" id="CYYM01000021">
    <property type="protein sequence ID" value="CUO60542.1"/>
    <property type="molecule type" value="Genomic_DNA"/>
</dbReference>
<proteinExistence type="predicted"/>
<protein>
    <submittedName>
        <fullName evidence="1">Uncharacterized protein</fullName>
    </submittedName>
</protein>
<dbReference type="SUPFAM" id="SSF52980">
    <property type="entry name" value="Restriction endonuclease-like"/>
    <property type="match status" value="1"/>
</dbReference>
<evidence type="ECO:0000313" key="2">
    <source>
        <dbReference type="Proteomes" id="UP000095380"/>
    </source>
</evidence>
<name>A0A174GDC7_9FIRM</name>
<dbReference type="Proteomes" id="UP000095380">
    <property type="component" value="Unassembled WGS sequence"/>
</dbReference>
<dbReference type="GO" id="GO:0003677">
    <property type="term" value="F:DNA binding"/>
    <property type="evidence" value="ECO:0007669"/>
    <property type="project" value="InterPro"/>
</dbReference>
<dbReference type="AlphaFoldDB" id="A0A174GDC7"/>
<accession>A0A174GDC7</accession>
<dbReference type="GO" id="GO:0004519">
    <property type="term" value="F:endonuclease activity"/>
    <property type="evidence" value="ECO:0007669"/>
    <property type="project" value="InterPro"/>
</dbReference>
<evidence type="ECO:0000313" key="1">
    <source>
        <dbReference type="EMBL" id="CUO60542.1"/>
    </source>
</evidence>
<dbReference type="RefSeq" id="WP_055195532.1">
    <property type="nucleotide sequence ID" value="NZ_CYYM01000021.1"/>
</dbReference>
<gene>
    <name evidence="1" type="ORF">ERS852408_02533</name>
</gene>
<reference evidence="1 2" key="1">
    <citation type="submission" date="2015-09" db="EMBL/GenBank/DDBJ databases">
        <authorList>
            <consortium name="Pathogen Informatics"/>
        </authorList>
    </citation>
    <scope>NUCLEOTIDE SEQUENCE [LARGE SCALE GENOMIC DNA]</scope>
    <source>
        <strain evidence="1 2">2789STDY5608851</strain>
    </source>
</reference>
<dbReference type="GO" id="GO:0009307">
    <property type="term" value="P:DNA restriction-modification system"/>
    <property type="evidence" value="ECO:0007669"/>
    <property type="project" value="InterPro"/>
</dbReference>
<organism evidence="1 2">
    <name type="scientific">Dorea longicatena</name>
    <dbReference type="NCBI Taxonomy" id="88431"/>
    <lineage>
        <taxon>Bacteria</taxon>
        <taxon>Bacillati</taxon>
        <taxon>Bacillota</taxon>
        <taxon>Clostridia</taxon>
        <taxon>Lachnospirales</taxon>
        <taxon>Lachnospiraceae</taxon>
        <taxon>Dorea</taxon>
    </lineage>
</organism>
<sequence>MGGKRILEQAIEFEGIVNNIFKEAGYETNTFDYYRDHLYDIEAKKGEEIYCIEIKFMNNKNRAPLSLYEKAITKLIDATDKISGIPVFVVSGLLERKEKEFLKQREDVQILDISNLLYSVEGNDELTNKLIAFLPYSVMDIVPQKCFVKSDSLQQGAYAESLIKELELINAGRDDFSKYEDVCMKILRYIFEDDLTLWFSQAKSNEDLYRFDCLCRIKNNNEKEFWTILERYFNTKYIVFEFKNYSEKISQREIYTTERYLYAKALRSVAIIIAKNDYDDNSVWAVKGCLRENGKLIILLNIEDIKKMYKMKEENDDPSVYLMNKLDVLLLELEK</sequence>
<dbReference type="InterPro" id="IPR011335">
    <property type="entry name" value="Restrct_endonuc-II-like"/>
</dbReference>